<keyword evidence="3" id="KW-1185">Reference proteome</keyword>
<dbReference type="KEGG" id="ahm:TL08_18955"/>
<name>A0AAC9HS40_9PSEU</name>
<organism evidence="2 3">
    <name type="scientific">Actinoalloteichus hymeniacidonis</name>
    <dbReference type="NCBI Taxonomy" id="340345"/>
    <lineage>
        <taxon>Bacteria</taxon>
        <taxon>Bacillati</taxon>
        <taxon>Actinomycetota</taxon>
        <taxon>Actinomycetes</taxon>
        <taxon>Pseudonocardiales</taxon>
        <taxon>Pseudonocardiaceae</taxon>
        <taxon>Actinoalloteichus</taxon>
    </lineage>
</organism>
<dbReference type="AlphaFoldDB" id="A0AAC9HS40"/>
<protein>
    <recommendedName>
        <fullName evidence="4">Septum formation-related domain-containing protein</fullName>
    </recommendedName>
</protein>
<dbReference type="RefSeq" id="WP_069850832.1">
    <property type="nucleotide sequence ID" value="NZ_CP014859.1"/>
</dbReference>
<proteinExistence type="predicted"/>
<evidence type="ECO:0008006" key="4">
    <source>
        <dbReference type="Google" id="ProtNLM"/>
    </source>
</evidence>
<keyword evidence="1" id="KW-0812">Transmembrane</keyword>
<reference evidence="3" key="1">
    <citation type="submission" date="2016-03" db="EMBL/GenBank/DDBJ databases">
        <title>Complete genome sequence of the type strain Actinoalloteichus hymeniacidonis DSM 45092.</title>
        <authorList>
            <person name="Schaffert L."/>
            <person name="Albersmeier A."/>
            <person name="Winkler A."/>
            <person name="Kalinowski J."/>
            <person name="Zotchev S."/>
            <person name="Ruckert C."/>
        </authorList>
    </citation>
    <scope>NUCLEOTIDE SEQUENCE [LARGE SCALE GENOMIC DNA]</scope>
    <source>
        <strain evidence="3">HPA177(T) (DSM 45092(T))</strain>
    </source>
</reference>
<keyword evidence="1" id="KW-0472">Membrane</keyword>
<evidence type="ECO:0000313" key="2">
    <source>
        <dbReference type="EMBL" id="AOS64582.1"/>
    </source>
</evidence>
<gene>
    <name evidence="2" type="ORF">TL08_18955</name>
</gene>
<evidence type="ECO:0000256" key="1">
    <source>
        <dbReference type="SAM" id="Phobius"/>
    </source>
</evidence>
<evidence type="ECO:0000313" key="3">
    <source>
        <dbReference type="Proteomes" id="UP000095210"/>
    </source>
</evidence>
<sequence length="584" mass="65187">MTDQARRGLAEISTPQLYRRNAFRITGLPTDADRRTVRQRQQKINTMLEVGADVELGNGLPVDPTEVKRAFDLILGDPRRRLVDELFWLWGEDVSACGCPSSLHQAHDLAVRSHSAALDELPTLDPTSDEAEARNRWEQARLHWTDVLRRVPLWDHLRHRISELDDRQLDESMIDLLRDEAPAVLIKPMIQTLLAPEPAPTWLAAQARDWPGPKTMLVDLLEEAAAPLYETADDTIRDAASDLRSGAEPNKLADSTYRTLRPIFERLHRAVPHRRHRRTAELRDRMAVLLNNCAQQLIENLGPTEALTKAARWLGMARQYSVDTENTALISNNLNGLRETVTALEEIKRNVEYLVRTGQVAQARRMLTAIRYQAGDSVEGREIDRIIESSGMNTTVSPFAAVAGCVVALLVVGLVIWLGYLGVRMLFFSDEEPVRPPASGVAVDPVTGATQEAAAQDGPQLGEVFQPDPTDNTPIGSCIQSFESYDPEQQQAAIVDCDEPHWGQVIGYPTLFASDSDWPGDAMVSQVAETECTRILDGFVAADAYRYLAVRPTEQLWSEREDQPRYATCVAARVDDEAVTTTLY</sequence>
<feature type="transmembrane region" description="Helical" evidence="1">
    <location>
        <begin position="399"/>
        <end position="420"/>
    </location>
</feature>
<dbReference type="Proteomes" id="UP000095210">
    <property type="component" value="Chromosome"/>
</dbReference>
<accession>A0AAC9HS40</accession>
<keyword evidence="1" id="KW-1133">Transmembrane helix</keyword>
<dbReference type="EMBL" id="CP014859">
    <property type="protein sequence ID" value="AOS64582.1"/>
    <property type="molecule type" value="Genomic_DNA"/>
</dbReference>